<evidence type="ECO:0000313" key="3">
    <source>
        <dbReference type="Proteomes" id="UP000663831"/>
    </source>
</evidence>
<dbReference type="AlphaFoldDB" id="A0A8H3BS43"/>
<proteinExistence type="predicted"/>
<name>A0A8H3BS43_9AGAM</name>
<comment type="caution">
    <text evidence="2">The sequence shown here is derived from an EMBL/GenBank/DDBJ whole genome shotgun (WGS) entry which is preliminary data.</text>
</comment>
<accession>A0A8H3BS43</accession>
<dbReference type="EMBL" id="CAJMWV010002480">
    <property type="protein sequence ID" value="CAE6463731.1"/>
    <property type="molecule type" value="Genomic_DNA"/>
</dbReference>
<evidence type="ECO:0000256" key="1">
    <source>
        <dbReference type="SAM" id="MobiDB-lite"/>
    </source>
</evidence>
<reference evidence="2" key="1">
    <citation type="submission" date="2021-01" db="EMBL/GenBank/DDBJ databases">
        <authorList>
            <person name="Kaushik A."/>
        </authorList>
    </citation>
    <scope>NUCLEOTIDE SEQUENCE</scope>
    <source>
        <strain evidence="2">AG3-1AP</strain>
    </source>
</reference>
<protein>
    <submittedName>
        <fullName evidence="2">Uncharacterized protein</fullName>
    </submittedName>
</protein>
<dbReference type="Proteomes" id="UP000663831">
    <property type="component" value="Unassembled WGS sequence"/>
</dbReference>
<sequence>MSPPRSFQGACHRILDRRELERVSRHLPGHITGIIRRRKVLATIPHFHKGLGNMRLRLSVNPGVPPPPPSGAYAPTLNQSYPPPPTEWASAAWRCASNGTPTAPPAKAAPKAPKYPPGDREYIPDSDRIIFVLSEHLRRLKQNTPVYSRPLPICEVLTDFQPQQKRMVDDIERRLNVIFDTLN</sequence>
<feature type="region of interest" description="Disordered" evidence="1">
    <location>
        <begin position="99"/>
        <end position="119"/>
    </location>
</feature>
<organism evidence="2 3">
    <name type="scientific">Rhizoctonia solani</name>
    <dbReference type="NCBI Taxonomy" id="456999"/>
    <lineage>
        <taxon>Eukaryota</taxon>
        <taxon>Fungi</taxon>
        <taxon>Dikarya</taxon>
        <taxon>Basidiomycota</taxon>
        <taxon>Agaricomycotina</taxon>
        <taxon>Agaricomycetes</taxon>
        <taxon>Cantharellales</taxon>
        <taxon>Ceratobasidiaceae</taxon>
        <taxon>Rhizoctonia</taxon>
    </lineage>
</organism>
<gene>
    <name evidence="2" type="ORF">RDB_LOCUS79069</name>
</gene>
<evidence type="ECO:0000313" key="2">
    <source>
        <dbReference type="EMBL" id="CAE6463731.1"/>
    </source>
</evidence>